<name>A0A1M6ZMD9_9FLAO</name>
<dbReference type="EMBL" id="FRBT01000001">
    <property type="protein sequence ID" value="SHL31632.1"/>
    <property type="molecule type" value="Genomic_DNA"/>
</dbReference>
<sequence length="446" mass="49647">MRSFMINTLMVILITHSAHTIAQTTEQNQLPKVWNLEQCIAYAKQQNIQINTLRLTTKSTEQDLLLSKAAKLPNLLGNASQTFTNAKNADLVVGGFQTQSSFAGNYSLGSSMVLYNGGYLNNDIKQKELFIKSAQFNAEAAENDITIQITQAYLTILLAKENSVYLNEIVETSKAQLKLGELKYNAGSIAKKDFVLLKAQLATDNFNLVNSQNTERQNVLTLKQLLQLPSGYELNIQKPETLEATLPVINLEEAQKIALEQRPEVKSILLEKEAADLELQKSKASFLPTLSASGTLASGYSDNQSTPYPAQLDNNFYQRLGLSLTVPIFNNRIAKTGVEKSKIAIDQSKLNVTNTETVLSQKVEQAYINVLNAQSQFTAAQEQLDANTENYRIANEQLRLGGISTVDYLLEKNLYVQAFQNFIQAKYNAVVSLKIYDFYKGDSIKL</sequence>
<comment type="subcellular location">
    <subcellularLocation>
        <location evidence="1">Cell outer membrane</location>
    </subcellularLocation>
</comment>
<keyword evidence="10" id="KW-1185">Reference proteome</keyword>
<evidence type="ECO:0000256" key="2">
    <source>
        <dbReference type="ARBA" id="ARBA00007613"/>
    </source>
</evidence>
<dbReference type="Proteomes" id="UP000184028">
    <property type="component" value="Unassembled WGS sequence"/>
</dbReference>
<evidence type="ECO:0000256" key="5">
    <source>
        <dbReference type="ARBA" id="ARBA00022692"/>
    </source>
</evidence>
<accession>A0A1M6ZMD9</accession>
<dbReference type="GO" id="GO:0015562">
    <property type="term" value="F:efflux transmembrane transporter activity"/>
    <property type="evidence" value="ECO:0007669"/>
    <property type="project" value="InterPro"/>
</dbReference>
<protein>
    <submittedName>
        <fullName evidence="9">Outer membrane protein</fullName>
    </submittedName>
</protein>
<feature type="signal peptide" evidence="8">
    <location>
        <begin position="1"/>
        <end position="22"/>
    </location>
</feature>
<evidence type="ECO:0000256" key="3">
    <source>
        <dbReference type="ARBA" id="ARBA00022448"/>
    </source>
</evidence>
<dbReference type="InterPro" id="IPR051906">
    <property type="entry name" value="TolC-like"/>
</dbReference>
<keyword evidence="5" id="KW-0812">Transmembrane</keyword>
<comment type="similarity">
    <text evidence="2">Belongs to the outer membrane factor (OMF) (TC 1.B.17) family.</text>
</comment>
<dbReference type="RefSeq" id="WP_068841115.1">
    <property type="nucleotide sequence ID" value="NZ_FRBT01000001.1"/>
</dbReference>
<evidence type="ECO:0000256" key="6">
    <source>
        <dbReference type="ARBA" id="ARBA00023136"/>
    </source>
</evidence>
<dbReference type="AlphaFoldDB" id="A0A1M6ZMD9"/>
<dbReference type="PANTHER" id="PTHR30026:SF20">
    <property type="entry name" value="OUTER MEMBRANE PROTEIN TOLC"/>
    <property type="match status" value="1"/>
</dbReference>
<evidence type="ECO:0000256" key="7">
    <source>
        <dbReference type="ARBA" id="ARBA00023237"/>
    </source>
</evidence>
<keyword evidence="7" id="KW-0998">Cell outer membrane</keyword>
<evidence type="ECO:0000256" key="4">
    <source>
        <dbReference type="ARBA" id="ARBA00022452"/>
    </source>
</evidence>
<evidence type="ECO:0000256" key="8">
    <source>
        <dbReference type="SAM" id="SignalP"/>
    </source>
</evidence>
<proteinExistence type="inferred from homology"/>
<evidence type="ECO:0000313" key="10">
    <source>
        <dbReference type="Proteomes" id="UP000184028"/>
    </source>
</evidence>
<evidence type="ECO:0000313" key="9">
    <source>
        <dbReference type="EMBL" id="SHL31632.1"/>
    </source>
</evidence>
<feature type="chain" id="PRO_5009923333" evidence="8">
    <location>
        <begin position="23"/>
        <end position="446"/>
    </location>
</feature>
<dbReference type="Gene3D" id="1.20.1600.10">
    <property type="entry name" value="Outer membrane efflux proteins (OEP)"/>
    <property type="match status" value="1"/>
</dbReference>
<reference evidence="10" key="1">
    <citation type="submission" date="2016-11" db="EMBL/GenBank/DDBJ databases">
        <authorList>
            <person name="Varghese N."/>
            <person name="Submissions S."/>
        </authorList>
    </citation>
    <scope>NUCLEOTIDE SEQUENCE [LARGE SCALE GENOMIC DNA]</scope>
    <source>
        <strain evidence="10">DSM 24724</strain>
    </source>
</reference>
<keyword evidence="6" id="KW-0472">Membrane</keyword>
<dbReference type="GO" id="GO:1990281">
    <property type="term" value="C:efflux pump complex"/>
    <property type="evidence" value="ECO:0007669"/>
    <property type="project" value="TreeGrafter"/>
</dbReference>
<evidence type="ECO:0000256" key="1">
    <source>
        <dbReference type="ARBA" id="ARBA00004442"/>
    </source>
</evidence>
<keyword evidence="8" id="KW-0732">Signal</keyword>
<keyword evidence="3" id="KW-0813">Transport</keyword>
<keyword evidence="4" id="KW-1134">Transmembrane beta strand</keyword>
<dbReference type="SUPFAM" id="SSF56954">
    <property type="entry name" value="Outer membrane efflux proteins (OEP)"/>
    <property type="match status" value="1"/>
</dbReference>
<dbReference type="PANTHER" id="PTHR30026">
    <property type="entry name" value="OUTER MEMBRANE PROTEIN TOLC"/>
    <property type="match status" value="1"/>
</dbReference>
<dbReference type="InterPro" id="IPR003423">
    <property type="entry name" value="OMP_efflux"/>
</dbReference>
<dbReference type="GO" id="GO:0009279">
    <property type="term" value="C:cell outer membrane"/>
    <property type="evidence" value="ECO:0007669"/>
    <property type="project" value="UniProtKB-SubCell"/>
</dbReference>
<dbReference type="STRING" id="946677.SAMN05444484_1011085"/>
<organism evidence="9 10">
    <name type="scientific">Flavobacterium chilense</name>
    <dbReference type="NCBI Taxonomy" id="946677"/>
    <lineage>
        <taxon>Bacteria</taxon>
        <taxon>Pseudomonadati</taxon>
        <taxon>Bacteroidota</taxon>
        <taxon>Flavobacteriia</taxon>
        <taxon>Flavobacteriales</taxon>
        <taxon>Flavobacteriaceae</taxon>
        <taxon>Flavobacterium</taxon>
    </lineage>
</organism>
<dbReference type="Pfam" id="PF02321">
    <property type="entry name" value="OEP"/>
    <property type="match status" value="2"/>
</dbReference>
<gene>
    <name evidence="9" type="ORF">SAMN05444484_1011085</name>
</gene>
<dbReference type="GO" id="GO:0015288">
    <property type="term" value="F:porin activity"/>
    <property type="evidence" value="ECO:0007669"/>
    <property type="project" value="TreeGrafter"/>
</dbReference>